<gene>
    <name evidence="1" type="ORF">LO50_09475</name>
</gene>
<accession>A0A0D7EA41</accession>
<name>A0A0D7EA41_STUST</name>
<evidence type="ECO:0000313" key="1">
    <source>
        <dbReference type="EMBL" id="KIZ36447.1"/>
    </source>
</evidence>
<feature type="non-terminal residue" evidence="1">
    <location>
        <position position="162"/>
    </location>
</feature>
<reference evidence="1 2" key="1">
    <citation type="submission" date="2014-11" db="EMBL/GenBank/DDBJ databases">
        <title>Genomics and ecophysiology of heterotrophic nitrogen fixing bacteria isolated from estuarine surface water.</title>
        <authorList>
            <person name="Bentzon-Tilia M."/>
            <person name="Severin I."/>
            <person name="Hansen L.H."/>
            <person name="Riemann L."/>
        </authorList>
    </citation>
    <scope>NUCLEOTIDE SEQUENCE [LARGE SCALE GENOMIC DNA]</scope>
    <source>
        <strain evidence="1 2">BAL361</strain>
    </source>
</reference>
<protein>
    <submittedName>
        <fullName evidence="1">Uncharacterized protein</fullName>
    </submittedName>
</protein>
<sequence length="162" mass="18427">MANKDFKRIDLMTGLEDSQSRLFVDPGTARIVDLSKVRLLRCGVDTVRQLYRGLIRPEIMALFEKPGAMVQFAGEFWHAGRVGRDSGYQYKLQNADLGFILLIKNFNAKLDQIGPHLKIEVSPHAIDALSPERLQERMDYYAAAVMTHRERNQCAVHLALDL</sequence>
<proteinExistence type="predicted"/>
<comment type="caution">
    <text evidence="1">The sequence shown here is derived from an EMBL/GenBank/DDBJ whole genome shotgun (WGS) entry which is preliminary data.</text>
</comment>
<evidence type="ECO:0000313" key="2">
    <source>
        <dbReference type="Proteomes" id="UP000032439"/>
    </source>
</evidence>
<dbReference type="Proteomes" id="UP000032439">
    <property type="component" value="Unassembled WGS sequence"/>
</dbReference>
<organism evidence="1 2">
    <name type="scientific">Stutzerimonas stutzeri</name>
    <name type="common">Pseudomonas stutzeri</name>
    <dbReference type="NCBI Taxonomy" id="316"/>
    <lineage>
        <taxon>Bacteria</taxon>
        <taxon>Pseudomonadati</taxon>
        <taxon>Pseudomonadota</taxon>
        <taxon>Gammaproteobacteria</taxon>
        <taxon>Pseudomonadales</taxon>
        <taxon>Pseudomonadaceae</taxon>
        <taxon>Stutzerimonas</taxon>
    </lineage>
</organism>
<dbReference type="EMBL" id="JXXD01000078">
    <property type="protein sequence ID" value="KIZ36447.1"/>
    <property type="molecule type" value="Genomic_DNA"/>
</dbReference>
<dbReference type="AlphaFoldDB" id="A0A0D7EA41"/>